<dbReference type="OrthoDB" id="122797at2"/>
<comment type="caution">
    <text evidence="2">The sequence shown here is derived from an EMBL/GenBank/DDBJ whole genome shotgun (WGS) entry which is preliminary data.</text>
</comment>
<dbReference type="EMBL" id="QEXL01000027">
    <property type="protein sequence ID" value="RBM04898.1"/>
    <property type="molecule type" value="Genomic_DNA"/>
</dbReference>
<evidence type="ECO:0000313" key="3">
    <source>
        <dbReference type="Proteomes" id="UP000252680"/>
    </source>
</evidence>
<sequence length="67" mass="7381">MSKDKIFIEPRSNGGFGAKHEHGQRAVVTAPTQGAVINEVKQRYPDATVHVARVRNVSPGPDKFRKV</sequence>
<feature type="region of interest" description="Disordered" evidence="1">
    <location>
        <begin position="1"/>
        <end position="24"/>
    </location>
</feature>
<accession>A0A365YSG7</accession>
<evidence type="ECO:0008006" key="4">
    <source>
        <dbReference type="Google" id="ProtNLM"/>
    </source>
</evidence>
<gene>
    <name evidence="2" type="ORF">NJLHNGOC_14645</name>
</gene>
<dbReference type="Proteomes" id="UP000252680">
    <property type="component" value="Unassembled WGS sequence"/>
</dbReference>
<protein>
    <recommendedName>
        <fullName evidence="4">DUF2188 domain-containing protein</fullName>
    </recommendedName>
</protein>
<name>A0A365YSG7_9PROT</name>
<evidence type="ECO:0000313" key="2">
    <source>
        <dbReference type="EMBL" id="RBM04898.1"/>
    </source>
</evidence>
<evidence type="ECO:0000256" key="1">
    <source>
        <dbReference type="SAM" id="MobiDB-lite"/>
    </source>
</evidence>
<proteinExistence type="predicted"/>
<dbReference type="RefSeq" id="WP_113597021.1">
    <property type="nucleotide sequence ID" value="NZ_QEXL01000027.1"/>
</dbReference>
<reference evidence="2 3" key="1">
    <citation type="submission" date="2018-05" db="EMBL/GenBank/DDBJ databases">
        <title>Komagataeibacter cocois sp. nov., for a novel cellulose- producing strain isolated from coconut milk.</title>
        <authorList>
            <person name="Liu L."/>
            <person name="Wang Y."/>
            <person name="Liu S."/>
            <person name="Bi J."/>
            <person name="Chen H."/>
            <person name="Deng J."/>
            <person name="Zhang C."/>
            <person name="Hu Q."/>
            <person name="Li C."/>
        </authorList>
    </citation>
    <scope>NUCLEOTIDE SEQUENCE [LARGE SCALE GENOMIC DNA]</scope>
    <source>
        <strain evidence="2 3">WE7</strain>
    </source>
</reference>
<dbReference type="AlphaFoldDB" id="A0A365YSG7"/>
<organism evidence="2 3">
    <name type="scientific">Novacetimonas cocois</name>
    <dbReference type="NCBI Taxonomy" id="1747507"/>
    <lineage>
        <taxon>Bacteria</taxon>
        <taxon>Pseudomonadati</taxon>
        <taxon>Pseudomonadota</taxon>
        <taxon>Alphaproteobacteria</taxon>
        <taxon>Acetobacterales</taxon>
        <taxon>Acetobacteraceae</taxon>
        <taxon>Novacetimonas</taxon>
    </lineage>
</organism>
<keyword evidence="3" id="KW-1185">Reference proteome</keyword>